<dbReference type="AlphaFoldDB" id="A0A9J7LDM3"/>
<dbReference type="KEGG" id="bfo:118418319"/>
<accession>A0A9J7LDM3</accession>
<organism evidence="2 3">
    <name type="scientific">Branchiostoma floridae</name>
    <name type="common">Florida lancelet</name>
    <name type="synonym">Amphioxus</name>
    <dbReference type="NCBI Taxonomy" id="7739"/>
    <lineage>
        <taxon>Eukaryota</taxon>
        <taxon>Metazoa</taxon>
        <taxon>Chordata</taxon>
        <taxon>Cephalochordata</taxon>
        <taxon>Leptocardii</taxon>
        <taxon>Amphioxiformes</taxon>
        <taxon>Branchiostomatidae</taxon>
        <taxon>Branchiostoma</taxon>
    </lineage>
</organism>
<dbReference type="GeneID" id="118418319"/>
<protein>
    <submittedName>
        <fullName evidence="3">Uncharacterized protein LOC118418319</fullName>
    </submittedName>
</protein>
<proteinExistence type="predicted"/>
<evidence type="ECO:0000313" key="3">
    <source>
        <dbReference type="RefSeq" id="XP_035680069.1"/>
    </source>
</evidence>
<sequence>MTRTWLMPGPREEEHVDLPDVPDLDDVMDLMMALDDIEVEVGGKTEDGDTVPWFGKVADAVTKRSQIKVQWYVITPDHSYKVETGGWELTCHTLTLAQRQS</sequence>
<dbReference type="Proteomes" id="UP000001554">
    <property type="component" value="Chromosome 6"/>
</dbReference>
<name>A0A9J7LDM3_BRAFL</name>
<gene>
    <name evidence="3" type="primary">LOC118418319</name>
</gene>
<dbReference type="RefSeq" id="XP_035680069.1">
    <property type="nucleotide sequence ID" value="XM_035824176.1"/>
</dbReference>
<evidence type="ECO:0000256" key="1">
    <source>
        <dbReference type="SAM" id="MobiDB-lite"/>
    </source>
</evidence>
<keyword evidence="2" id="KW-1185">Reference proteome</keyword>
<feature type="region of interest" description="Disordered" evidence="1">
    <location>
        <begin position="1"/>
        <end position="20"/>
    </location>
</feature>
<evidence type="ECO:0000313" key="2">
    <source>
        <dbReference type="Proteomes" id="UP000001554"/>
    </source>
</evidence>
<reference evidence="2" key="1">
    <citation type="journal article" date="2020" name="Nat. Ecol. Evol.">
        <title>Deeply conserved synteny resolves early events in vertebrate evolution.</title>
        <authorList>
            <person name="Simakov O."/>
            <person name="Marletaz F."/>
            <person name="Yue J.X."/>
            <person name="O'Connell B."/>
            <person name="Jenkins J."/>
            <person name="Brandt A."/>
            <person name="Calef R."/>
            <person name="Tung C.H."/>
            <person name="Huang T.K."/>
            <person name="Schmutz J."/>
            <person name="Satoh N."/>
            <person name="Yu J.K."/>
            <person name="Putnam N.H."/>
            <person name="Green R.E."/>
            <person name="Rokhsar D.S."/>
        </authorList>
    </citation>
    <scope>NUCLEOTIDE SEQUENCE [LARGE SCALE GENOMIC DNA]</scope>
    <source>
        <strain evidence="2">S238N-H82</strain>
    </source>
</reference>
<reference evidence="3" key="2">
    <citation type="submission" date="2025-08" db="UniProtKB">
        <authorList>
            <consortium name="RefSeq"/>
        </authorList>
    </citation>
    <scope>IDENTIFICATION</scope>
    <source>
        <strain evidence="3">S238N-H82</strain>
        <tissue evidence="3">Testes</tissue>
    </source>
</reference>